<dbReference type="OrthoDB" id="287393at2759"/>
<evidence type="ECO:0000256" key="1">
    <source>
        <dbReference type="ARBA" id="ARBA00004604"/>
    </source>
</evidence>
<dbReference type="GO" id="GO:0000447">
    <property type="term" value="P:endonucleolytic cleavage in ITS1 to separate SSU-rRNA from 5.8S rRNA and LSU-rRNA from tricistronic rRNA transcript (SSU-rRNA, 5.8S rRNA, LSU-rRNA)"/>
    <property type="evidence" value="ECO:0007669"/>
    <property type="project" value="TreeGrafter"/>
</dbReference>
<feature type="compositionally biased region" description="Basic and acidic residues" evidence="7">
    <location>
        <begin position="392"/>
        <end position="414"/>
    </location>
</feature>
<organism evidence="8 9">
    <name type="scientific">Piedraia hortae CBS 480.64</name>
    <dbReference type="NCBI Taxonomy" id="1314780"/>
    <lineage>
        <taxon>Eukaryota</taxon>
        <taxon>Fungi</taxon>
        <taxon>Dikarya</taxon>
        <taxon>Ascomycota</taxon>
        <taxon>Pezizomycotina</taxon>
        <taxon>Dothideomycetes</taxon>
        <taxon>Dothideomycetidae</taxon>
        <taxon>Capnodiales</taxon>
        <taxon>Piedraiaceae</taxon>
        <taxon>Piedraia</taxon>
    </lineage>
</organism>
<keyword evidence="9" id="KW-1185">Reference proteome</keyword>
<sequence>MEEGKGGRDALLGKGKGKGKGTASFGKRKSGKNGKKDTRGQEKGGVRASAQNVVRDEAEGGPGEKPVDEEIAPTVSTPTILATALGEESELPIEDDITPKPKPAAPTVTSTALLGGYESEEEVNDAMEEEGRGDLGGRMRVVVGDDDEEEEEEEGRGDLGGEPRNDGEQEGLNAEEKKDPSDDEESAGAFESAREAFSHDDHSPAEDAKTSTIDTLFAKREPPKSALEQAKAARKSGVVYMSRVPPYMKPHTLRHFLTPHAPSGLGRILLMPETRAARRLRLRKGGNKKKVFTDGWIEFVRKKEAKAAVELLNGNIMGGKKGNFYHDDLWNLKYLTGFKWSHLTAQIKDEEAEFEEMMREDLRRMKDEHNKLVANVEKGKIEARIEKKKGRRDGAVKRSFKQKEGRNRDEEKVEEGLMPALGRIF</sequence>
<reference evidence="8" key="1">
    <citation type="journal article" date="2020" name="Stud. Mycol.">
        <title>101 Dothideomycetes genomes: a test case for predicting lifestyles and emergence of pathogens.</title>
        <authorList>
            <person name="Haridas S."/>
            <person name="Albert R."/>
            <person name="Binder M."/>
            <person name="Bloem J."/>
            <person name="Labutti K."/>
            <person name="Salamov A."/>
            <person name="Andreopoulos B."/>
            <person name="Baker S."/>
            <person name="Barry K."/>
            <person name="Bills G."/>
            <person name="Bluhm B."/>
            <person name="Cannon C."/>
            <person name="Castanera R."/>
            <person name="Culley D."/>
            <person name="Daum C."/>
            <person name="Ezra D."/>
            <person name="Gonzalez J."/>
            <person name="Henrissat B."/>
            <person name="Kuo A."/>
            <person name="Liang C."/>
            <person name="Lipzen A."/>
            <person name="Lutzoni F."/>
            <person name="Magnuson J."/>
            <person name="Mondo S."/>
            <person name="Nolan M."/>
            <person name="Ohm R."/>
            <person name="Pangilinan J."/>
            <person name="Park H.-J."/>
            <person name="Ramirez L."/>
            <person name="Alfaro M."/>
            <person name="Sun H."/>
            <person name="Tritt A."/>
            <person name="Yoshinaga Y."/>
            <person name="Zwiers L.-H."/>
            <person name="Turgeon B."/>
            <person name="Goodwin S."/>
            <person name="Spatafora J."/>
            <person name="Crous P."/>
            <person name="Grigoriev I."/>
        </authorList>
    </citation>
    <scope>NUCLEOTIDE SEQUENCE</scope>
    <source>
        <strain evidence="8">CBS 480.64</strain>
    </source>
</reference>
<comment type="function">
    <text evidence="5">Involved in the small subunit (SSU) processome assembly and function, and in the 18S rRNA synthesis. Required for the early cleavages at sites A0, A1 and A2.</text>
</comment>
<feature type="compositionally biased region" description="Basic and acidic residues" evidence="7">
    <location>
        <begin position="192"/>
        <end position="209"/>
    </location>
</feature>
<dbReference type="PANTHER" id="PTHR12311:SF7">
    <property type="entry name" value="ACTIVATOR OF BASAL TRANSCRIPTION 1"/>
    <property type="match status" value="1"/>
</dbReference>
<gene>
    <name evidence="8" type="ORF">K470DRAFT_254673</name>
</gene>
<feature type="compositionally biased region" description="Basic and acidic residues" evidence="7">
    <location>
        <begin position="156"/>
        <end position="167"/>
    </location>
</feature>
<dbReference type="GO" id="GO:0000472">
    <property type="term" value="P:endonucleolytic cleavage to generate mature 5'-end of SSU-rRNA from (SSU-rRNA, 5.8S rRNA, LSU-rRNA)"/>
    <property type="evidence" value="ECO:0007669"/>
    <property type="project" value="TreeGrafter"/>
</dbReference>
<dbReference type="InterPro" id="IPR012677">
    <property type="entry name" value="Nucleotide-bd_a/b_plait_sf"/>
</dbReference>
<dbReference type="SUPFAM" id="SSF54928">
    <property type="entry name" value="RNA-binding domain, RBD"/>
    <property type="match status" value="1"/>
</dbReference>
<dbReference type="Gene3D" id="3.30.70.330">
    <property type="match status" value="1"/>
</dbReference>
<evidence type="ECO:0000256" key="5">
    <source>
        <dbReference type="ARBA" id="ARBA00025024"/>
    </source>
</evidence>
<feature type="region of interest" description="Disordered" evidence="7">
    <location>
        <begin position="387"/>
        <end position="414"/>
    </location>
</feature>
<accession>A0A6A7C8L3</accession>
<feature type="compositionally biased region" description="Acidic residues" evidence="7">
    <location>
        <begin position="144"/>
        <end position="155"/>
    </location>
</feature>
<feature type="compositionally biased region" description="Acidic residues" evidence="7">
    <location>
        <begin position="118"/>
        <end position="128"/>
    </location>
</feature>
<dbReference type="PANTHER" id="PTHR12311">
    <property type="entry name" value="ACTIVATOR OF BASAL TRANSCRIPTION 1"/>
    <property type="match status" value="1"/>
</dbReference>
<dbReference type="GO" id="GO:0000480">
    <property type="term" value="P:endonucleolytic cleavage in 5'-ETS of tricistronic rRNA transcript (SSU-rRNA, 5.8S rRNA, LSU-rRNA)"/>
    <property type="evidence" value="ECO:0007669"/>
    <property type="project" value="TreeGrafter"/>
</dbReference>
<feature type="compositionally biased region" description="Basic and acidic residues" evidence="7">
    <location>
        <begin position="34"/>
        <end position="45"/>
    </location>
</feature>
<dbReference type="EMBL" id="MU005959">
    <property type="protein sequence ID" value="KAF2863780.1"/>
    <property type="molecule type" value="Genomic_DNA"/>
</dbReference>
<feature type="compositionally biased region" description="Acidic residues" evidence="7">
    <location>
        <begin position="87"/>
        <end position="96"/>
    </location>
</feature>
<keyword evidence="4" id="KW-0539">Nucleus</keyword>
<dbReference type="InterPro" id="IPR034353">
    <property type="entry name" value="ABT1/ESF2_RRM"/>
</dbReference>
<evidence type="ECO:0000256" key="2">
    <source>
        <dbReference type="ARBA" id="ARBA00005819"/>
    </source>
</evidence>
<dbReference type="AlphaFoldDB" id="A0A6A7C8L3"/>
<evidence type="ECO:0000256" key="3">
    <source>
        <dbReference type="ARBA" id="ARBA00022884"/>
    </source>
</evidence>
<dbReference type="CDD" id="cd12263">
    <property type="entry name" value="RRM_ABT1_like"/>
    <property type="match status" value="1"/>
</dbReference>
<evidence type="ECO:0000256" key="4">
    <source>
        <dbReference type="ARBA" id="ARBA00023242"/>
    </source>
</evidence>
<comment type="subcellular location">
    <subcellularLocation>
        <location evidence="1">Nucleus</location>
        <location evidence="1">Nucleolus</location>
    </subcellularLocation>
</comment>
<evidence type="ECO:0000313" key="9">
    <source>
        <dbReference type="Proteomes" id="UP000799421"/>
    </source>
</evidence>
<dbReference type="InterPro" id="IPR039119">
    <property type="entry name" value="ABT1/Esf2"/>
</dbReference>
<comment type="similarity">
    <text evidence="2">Belongs to the ESF2/ABP1 family.</text>
</comment>
<evidence type="ECO:0000256" key="7">
    <source>
        <dbReference type="SAM" id="MobiDB-lite"/>
    </source>
</evidence>
<dbReference type="GO" id="GO:0005730">
    <property type="term" value="C:nucleolus"/>
    <property type="evidence" value="ECO:0007669"/>
    <property type="project" value="UniProtKB-SubCell"/>
</dbReference>
<name>A0A6A7C8L3_9PEZI</name>
<proteinExistence type="inferred from homology"/>
<dbReference type="GO" id="GO:0034462">
    <property type="term" value="P:small-subunit processome assembly"/>
    <property type="evidence" value="ECO:0007669"/>
    <property type="project" value="TreeGrafter"/>
</dbReference>
<feature type="region of interest" description="Disordered" evidence="7">
    <location>
        <begin position="1"/>
        <end position="210"/>
    </location>
</feature>
<dbReference type="InterPro" id="IPR035979">
    <property type="entry name" value="RBD_domain_sf"/>
</dbReference>
<evidence type="ECO:0000256" key="6">
    <source>
        <dbReference type="ARBA" id="ARBA00032634"/>
    </source>
</evidence>
<dbReference type="GO" id="GO:0003723">
    <property type="term" value="F:RNA binding"/>
    <property type="evidence" value="ECO:0007669"/>
    <property type="project" value="UniProtKB-KW"/>
</dbReference>
<protein>
    <recommendedName>
        <fullName evidence="6">18S rRNA factor 2</fullName>
    </recommendedName>
</protein>
<dbReference type="Proteomes" id="UP000799421">
    <property type="component" value="Unassembled WGS sequence"/>
</dbReference>
<evidence type="ECO:0000313" key="8">
    <source>
        <dbReference type="EMBL" id="KAF2863780.1"/>
    </source>
</evidence>
<keyword evidence="3" id="KW-0694">RNA-binding</keyword>